<dbReference type="PROSITE" id="PS51900">
    <property type="entry name" value="CB"/>
    <property type="match status" value="1"/>
</dbReference>
<evidence type="ECO:0000256" key="4">
    <source>
        <dbReference type="PROSITE-ProRule" id="PRU01248"/>
    </source>
</evidence>
<reference evidence="7 8" key="1">
    <citation type="submission" date="2024-07" db="EMBL/GenBank/DDBJ databases">
        <title>Uliginosibacterium paludis KCTC:42655.</title>
        <authorList>
            <person name="Kim M.K."/>
        </authorList>
    </citation>
    <scope>NUCLEOTIDE SEQUENCE [LARGE SCALE GENOMIC DNA]</scope>
    <source>
        <strain evidence="7 8">KCTC 42655</strain>
    </source>
</reference>
<dbReference type="Gene3D" id="1.10.443.10">
    <property type="entry name" value="Intergrase catalytic core"/>
    <property type="match status" value="1"/>
</dbReference>
<protein>
    <submittedName>
        <fullName evidence="7">Site-specific integrase</fullName>
    </submittedName>
</protein>
<evidence type="ECO:0000259" key="5">
    <source>
        <dbReference type="PROSITE" id="PS51898"/>
    </source>
</evidence>
<keyword evidence="2 4" id="KW-0238">DNA-binding</keyword>
<gene>
    <name evidence="7" type="ORF">ABVT11_01810</name>
</gene>
<dbReference type="EMBL" id="JBEWLZ010000001">
    <property type="protein sequence ID" value="MET1488547.1"/>
    <property type="molecule type" value="Genomic_DNA"/>
</dbReference>
<name>A0ABV2CL79_9RHOO</name>
<evidence type="ECO:0000313" key="7">
    <source>
        <dbReference type="EMBL" id="MET1488547.1"/>
    </source>
</evidence>
<dbReference type="PANTHER" id="PTHR30349:SF94">
    <property type="entry name" value="INTEGRASE_RECOMBINASE HI_1414-RELATED"/>
    <property type="match status" value="1"/>
</dbReference>
<dbReference type="PROSITE" id="PS51898">
    <property type="entry name" value="TYR_RECOMBINASE"/>
    <property type="match status" value="1"/>
</dbReference>
<evidence type="ECO:0000313" key="8">
    <source>
        <dbReference type="Proteomes" id="UP001548590"/>
    </source>
</evidence>
<keyword evidence="8" id="KW-1185">Reference proteome</keyword>
<evidence type="ECO:0000256" key="1">
    <source>
        <dbReference type="ARBA" id="ARBA00022908"/>
    </source>
</evidence>
<dbReference type="InterPro" id="IPR011010">
    <property type="entry name" value="DNA_brk_join_enz"/>
</dbReference>
<dbReference type="InterPro" id="IPR002104">
    <property type="entry name" value="Integrase_catalytic"/>
</dbReference>
<sequence>MRKNKNSDEMVVDKNITRRCDGYSFRVRMMVSGVRIDERFDTLAEARAFRDRKRADLAMDPTAKLVLQSREAKREAARLTLGSLLERYEREVTPTKKGKQPELLKIKRLRGFSIVGLPAQFIDRTVLLDFLREGQAEGWSSSTARKYLMLISAVFTVAIQRWGHNLTNPVRSIEIPSNGAGRTRRLETGEYERLLVSLQKSRCHYMPALFVLAVETAARRGELLKLDWKDVDLMAGTAVLRDTKNGEDRVIPLSSLARKTLRSLPRTITGGQVFPVNENTLRTSFEMAIRRALRTYKKECAEVGKEPSAGFLAGLRFHDLRREATSRLFEKGFDIMEASAVTGHKTLSMLKRYTNLRAEDLAKKLG</sequence>
<organism evidence="7 8">
    <name type="scientific">Uliginosibacterium paludis</name>
    <dbReference type="NCBI Taxonomy" id="1615952"/>
    <lineage>
        <taxon>Bacteria</taxon>
        <taxon>Pseudomonadati</taxon>
        <taxon>Pseudomonadota</taxon>
        <taxon>Betaproteobacteria</taxon>
        <taxon>Rhodocyclales</taxon>
        <taxon>Zoogloeaceae</taxon>
        <taxon>Uliginosibacterium</taxon>
    </lineage>
</organism>
<dbReference type="CDD" id="cd00796">
    <property type="entry name" value="INT_Rci_Hp1_C"/>
    <property type="match status" value="1"/>
</dbReference>
<dbReference type="InterPro" id="IPR010998">
    <property type="entry name" value="Integrase_recombinase_N"/>
</dbReference>
<evidence type="ECO:0000256" key="2">
    <source>
        <dbReference type="ARBA" id="ARBA00023125"/>
    </source>
</evidence>
<comment type="caution">
    <text evidence="7">The sequence shown here is derived from an EMBL/GenBank/DDBJ whole genome shotgun (WGS) entry which is preliminary data.</text>
</comment>
<keyword evidence="1" id="KW-0229">DNA integration</keyword>
<dbReference type="Pfam" id="PF00589">
    <property type="entry name" value="Phage_integrase"/>
    <property type="match status" value="1"/>
</dbReference>
<accession>A0ABV2CL79</accession>
<feature type="domain" description="Core-binding (CB)" evidence="6">
    <location>
        <begin position="79"/>
        <end position="159"/>
    </location>
</feature>
<dbReference type="Proteomes" id="UP001548590">
    <property type="component" value="Unassembled WGS sequence"/>
</dbReference>
<evidence type="ECO:0000256" key="3">
    <source>
        <dbReference type="ARBA" id="ARBA00023172"/>
    </source>
</evidence>
<proteinExistence type="predicted"/>
<dbReference type="InterPro" id="IPR013762">
    <property type="entry name" value="Integrase-like_cat_sf"/>
</dbReference>
<dbReference type="RefSeq" id="WP_345926759.1">
    <property type="nucleotide sequence ID" value="NZ_JBDIVF010000003.1"/>
</dbReference>
<evidence type="ECO:0000259" key="6">
    <source>
        <dbReference type="PROSITE" id="PS51900"/>
    </source>
</evidence>
<keyword evidence="3" id="KW-0233">DNA recombination</keyword>
<dbReference type="InterPro" id="IPR050090">
    <property type="entry name" value="Tyrosine_recombinase_XerCD"/>
</dbReference>
<dbReference type="InterPro" id="IPR044068">
    <property type="entry name" value="CB"/>
</dbReference>
<dbReference type="Gene3D" id="1.10.150.130">
    <property type="match status" value="1"/>
</dbReference>
<dbReference type="PANTHER" id="PTHR30349">
    <property type="entry name" value="PHAGE INTEGRASE-RELATED"/>
    <property type="match status" value="1"/>
</dbReference>
<feature type="domain" description="Tyr recombinase" evidence="5">
    <location>
        <begin position="181"/>
        <end position="366"/>
    </location>
</feature>
<dbReference type="SUPFAM" id="SSF56349">
    <property type="entry name" value="DNA breaking-rejoining enzymes"/>
    <property type="match status" value="1"/>
</dbReference>